<proteinExistence type="predicted"/>
<organism evidence="1 2">
    <name type="scientific">Caenorhabditis nigoni</name>
    <dbReference type="NCBI Taxonomy" id="1611254"/>
    <lineage>
        <taxon>Eukaryota</taxon>
        <taxon>Metazoa</taxon>
        <taxon>Ecdysozoa</taxon>
        <taxon>Nematoda</taxon>
        <taxon>Chromadorea</taxon>
        <taxon>Rhabditida</taxon>
        <taxon>Rhabditina</taxon>
        <taxon>Rhabditomorpha</taxon>
        <taxon>Rhabditoidea</taxon>
        <taxon>Rhabditidae</taxon>
        <taxon>Peloderinae</taxon>
        <taxon>Caenorhabditis</taxon>
    </lineage>
</organism>
<evidence type="ECO:0000313" key="1">
    <source>
        <dbReference type="EMBL" id="PIC19902.1"/>
    </source>
</evidence>
<accession>A0A2G5SY51</accession>
<dbReference type="Proteomes" id="UP000230233">
    <property type="component" value="Chromosome X"/>
</dbReference>
<dbReference type="AlphaFoldDB" id="A0A2G5SY51"/>
<name>A0A2G5SY51_9PELO</name>
<protein>
    <submittedName>
        <fullName evidence="1">Uncharacterized protein</fullName>
    </submittedName>
</protein>
<keyword evidence="2" id="KW-1185">Reference proteome</keyword>
<reference evidence="2" key="1">
    <citation type="submission" date="2017-10" db="EMBL/GenBank/DDBJ databases">
        <title>Rapid genome shrinkage in a self-fertile nematode reveals novel sperm competition proteins.</title>
        <authorList>
            <person name="Yin D."/>
            <person name="Schwarz E.M."/>
            <person name="Thomas C.G."/>
            <person name="Felde R.L."/>
            <person name="Korf I.F."/>
            <person name="Cutter A.D."/>
            <person name="Schartner C.M."/>
            <person name="Ralston E.J."/>
            <person name="Meyer B.J."/>
            <person name="Haag E.S."/>
        </authorList>
    </citation>
    <scope>NUCLEOTIDE SEQUENCE [LARGE SCALE GENOMIC DNA]</scope>
    <source>
        <strain evidence="2">JU1422</strain>
    </source>
</reference>
<sequence length="209" mass="23451">MPIIEKYKIFRSVQKFAAFQEATTSNPVEIQPILYKDPMEMTWISAGVIYKSGTDLDKKGKERKPSSVALVECSVPIVHSRGIRQHISHGLGAPYPRRGQKRNSVAAVTFIYTIEIGVREKESPMISNSKLVVQFTVSFLFPRSDELCLCTRNPHRWENQNAHTGNQVGFDVEDSSTKETLKNELPTLTRLLNVTITIAKSSFVAWGPG</sequence>
<comment type="caution">
    <text evidence="1">The sequence shown here is derived from an EMBL/GenBank/DDBJ whole genome shotgun (WGS) entry which is preliminary data.</text>
</comment>
<gene>
    <name evidence="1" type="primary">Cnig_chr_X.g25277</name>
    <name evidence="1" type="ORF">B9Z55_025277</name>
</gene>
<evidence type="ECO:0000313" key="2">
    <source>
        <dbReference type="Proteomes" id="UP000230233"/>
    </source>
</evidence>
<dbReference type="EMBL" id="PDUG01000006">
    <property type="protein sequence ID" value="PIC19902.1"/>
    <property type="molecule type" value="Genomic_DNA"/>
</dbReference>